<dbReference type="EMBL" id="CP003703">
    <property type="protein sequence ID" value="AFN65045.1"/>
    <property type="molecule type" value="Genomic_DNA"/>
</dbReference>
<protein>
    <submittedName>
        <fullName evidence="1">Uncharacterized protein</fullName>
    </submittedName>
</protein>
<name>I6ZIN1_MYCWM</name>
<sequence length="231" mass="26064">MIGLGAKFLLTPIVGFGSVVGWAAFSAPNWDPAHVWRIKNKKEFYLTTCRSRREEGDHSGAKWIYSDLSIYLVFQEGSTAANNTELKLMGKGYHQKFQDVKPWNNSIYKYAEEDLQQKISNQQKDNRFSLSVGEETGKNWLGEGGAGEESSTWGLQMYCDKNLFTFAHEGQKTVKSAELSRVKFQLDQCEEKNYKGVKGCSITIVDDDTTAAGHNKNLKWADNFQPIVIIS</sequence>
<gene>
    <name evidence="1" type="ordered locus">WEN_01230</name>
</gene>
<dbReference type="HOGENOM" id="CLU_1208739_0_0_14"/>
<dbReference type="RefSeq" id="WP_014849755.1">
    <property type="nucleotide sequence ID" value="NC_018149.1"/>
</dbReference>
<proteinExistence type="predicted"/>
<dbReference type="KEGG" id="mwe:WEN_01230"/>
<dbReference type="PATRIC" id="fig|1197325.3.peg.266"/>
<reference evidence="1 2" key="1">
    <citation type="journal article" date="2012" name="J. Bacteriol.">
        <title>Complete genome sequence of Mycoplasma wenyonii strain Massachusetts.</title>
        <authorList>
            <person name="Dos Santos A.P."/>
            <person name="Guimaraes A.M."/>
            <person name="do Nascimento N.C."/>
            <person name="Sanmiguel P.J."/>
            <person name="Messick J.B."/>
        </authorList>
    </citation>
    <scope>NUCLEOTIDE SEQUENCE [LARGE SCALE GENOMIC DNA]</scope>
    <source>
        <strain evidence="1 2">Massachusetts</strain>
    </source>
</reference>
<evidence type="ECO:0000313" key="1">
    <source>
        <dbReference type="EMBL" id="AFN65045.1"/>
    </source>
</evidence>
<evidence type="ECO:0000313" key="2">
    <source>
        <dbReference type="Proteomes" id="UP000009005"/>
    </source>
</evidence>
<keyword evidence="2" id="KW-1185">Reference proteome</keyword>
<dbReference type="STRING" id="1197325.WEN_01230"/>
<organism evidence="1 2">
    <name type="scientific">Mycoplasma wenyonii (strain Massachusetts)</name>
    <name type="common">Eperythrozoon wenyonii</name>
    <dbReference type="NCBI Taxonomy" id="1197325"/>
    <lineage>
        <taxon>Bacteria</taxon>
        <taxon>Bacillati</taxon>
        <taxon>Mycoplasmatota</taxon>
        <taxon>Mollicutes</taxon>
        <taxon>Mycoplasmataceae</taxon>
        <taxon>Mycoplasma</taxon>
    </lineage>
</organism>
<dbReference type="AlphaFoldDB" id="I6ZIN1"/>
<dbReference type="Proteomes" id="UP000009005">
    <property type="component" value="Chromosome"/>
</dbReference>
<accession>I6ZIN1</accession>